<accession>A0A045IGF8</accession>
<keyword evidence="2 4" id="KW-0812">Transmembrane</keyword>
<reference evidence="8 13" key="4">
    <citation type="journal article" date="2017" name="N. Engl. J. Med.">
        <title>Transmission of Extensively Drug-Resistant Tuberculosis in South Africa.</title>
        <authorList>
            <person name="Shah N.S."/>
            <person name="Auld S.C."/>
            <person name="Brust J.C."/>
            <person name="Mathema B."/>
            <person name="Ismail N."/>
            <person name="Moodley P."/>
            <person name="Mlisana K."/>
            <person name="Allana S."/>
            <person name="Campbell A."/>
            <person name="Mthiyane T."/>
            <person name="Morris N."/>
            <person name="Mpangase P."/>
            <person name="van der Meulen H."/>
            <person name="Omar S.V."/>
            <person name="Brown T.S."/>
            <person name="Narechania A."/>
            <person name="Shaskina E."/>
            <person name="Kapwata T."/>
            <person name="Kreiswirth B."/>
            <person name="Gandhi N.R."/>
        </authorList>
    </citation>
    <scope>NUCLEOTIDE SEQUENCE [LARGE SCALE GENOMIC DNA]</scope>
    <source>
        <strain evidence="8 13">32301_S10</strain>
    </source>
</reference>
<feature type="region of interest" description="Disordered" evidence="1">
    <location>
        <begin position="616"/>
        <end position="637"/>
    </location>
</feature>
<reference evidence="9 14" key="7">
    <citation type="submission" date="2018-08" db="EMBL/GenBank/DDBJ databases">
        <authorList>
            <person name="Fokvardsen B D."/>
            <person name="Norman A."/>
        </authorList>
    </citation>
    <scope>NUCLEOTIDE SEQUENCE [LARGE SCALE GENOMIC DNA]</scope>
    <source>
        <strain evidence="9 14">DKC2</strain>
    </source>
</reference>
<feature type="signal peptide" evidence="3">
    <location>
        <begin position="1"/>
        <end position="26"/>
    </location>
</feature>
<dbReference type="Proteomes" id="UP000189452">
    <property type="component" value="Chromosome"/>
</dbReference>
<evidence type="ECO:0000256" key="3">
    <source>
        <dbReference type="SAM" id="SignalP"/>
    </source>
</evidence>
<reference evidence="7 12" key="3">
    <citation type="submission" date="2016-04" db="EMBL/GenBank/DDBJ databases">
        <authorList>
            <person name="Bigi M."/>
            <person name="Bigi F."/>
            <person name="Soria M.A."/>
        </authorList>
    </citation>
    <scope>NUCLEOTIDE SEQUENCE [LARGE SCALE GENOMIC DNA]</scope>
    <source>
        <strain evidence="7 12">6548</strain>
    </source>
</reference>
<name>A0A045IGF8_MYCTX</name>
<dbReference type="Proteomes" id="UP000050164">
    <property type="component" value="Unassembled WGS sequence"/>
</dbReference>
<keyword evidence="2" id="KW-1133">Transmembrane helix</keyword>
<reference evidence="7 12" key="5">
    <citation type="submission" date="2017-02" db="EMBL/GenBank/DDBJ databases">
        <title>Protein polymorphisms may explain contrasting epidemiological fitness of two variants of a multidrug-resistant Mycobacterium tuberculosis strain.</title>
        <authorList>
            <person name="Bigi M.M."/>
            <person name="Lopez B."/>
            <person name="Blanco F.C."/>
            <person name="Sasiain M.C."/>
            <person name="De La Barrera S."/>
            <person name="Ritacco V."/>
            <person name="Bigi F."/>
            <person name="Soria M.A."/>
        </authorList>
    </citation>
    <scope>NUCLEOTIDE SEQUENCE [LARGE SCALE GENOMIC DNA]</scope>
    <source>
        <strain evidence="7 12">6548</strain>
    </source>
</reference>
<dbReference type="SMR" id="A0A045IGF8"/>
<evidence type="ECO:0000313" key="6">
    <source>
        <dbReference type="EMBL" id="MBP0683351.1"/>
    </source>
</evidence>
<reference evidence="4 11" key="2">
    <citation type="submission" date="2015-03" db="EMBL/GenBank/DDBJ databases">
        <authorList>
            <consortium name="Pathogen Informatics"/>
        </authorList>
    </citation>
    <scope>NUCLEOTIDE SEQUENCE [LARGE SCALE GENOMIC DNA]</scope>
    <source>
        <strain evidence="4 11">Bir 185</strain>
    </source>
</reference>
<evidence type="ECO:0000313" key="12">
    <source>
        <dbReference type="Proteomes" id="UP000189452"/>
    </source>
</evidence>
<feature type="compositionally biased region" description="Basic and acidic residues" evidence="1">
    <location>
        <begin position="618"/>
        <end position="627"/>
    </location>
</feature>
<evidence type="ECO:0000313" key="10">
    <source>
        <dbReference type="Proteomes" id="UP000050139"/>
    </source>
</evidence>
<organism evidence="6 15">
    <name type="scientific">Mycobacterium tuberculosis</name>
    <dbReference type="NCBI Taxonomy" id="1773"/>
    <lineage>
        <taxon>Bacteria</taxon>
        <taxon>Bacillati</taxon>
        <taxon>Actinomycetota</taxon>
        <taxon>Actinomycetes</taxon>
        <taxon>Mycobacteriales</taxon>
        <taxon>Mycobacteriaceae</taxon>
        <taxon>Mycobacterium</taxon>
        <taxon>Mycobacterium tuberculosis complex</taxon>
    </lineage>
</organism>
<dbReference type="Proteomes" id="UP000671119">
    <property type="component" value="Unassembled WGS sequence"/>
</dbReference>
<dbReference type="InterPro" id="IPR013207">
    <property type="entry name" value="LGFP"/>
</dbReference>
<evidence type="ECO:0000313" key="8">
    <source>
        <dbReference type="EMBL" id="REQ52388.1"/>
    </source>
</evidence>
<gene>
    <name evidence="7" type="ORF">A4S10_02848</name>
    <name evidence="9" type="ORF">DKC2_2861</name>
    <name evidence="8" type="ORF">DSJ38_10625</name>
    <name evidence="4" type="ORF">ERS027659_01427</name>
    <name evidence="5" type="ORF">ERS094118_01645</name>
    <name evidence="6" type="ORF">J8J21_09485</name>
</gene>
<sequence length="699" mass="72372">MNGQRGQLSTLIGRTLLGLAATAVTAVLLAPTVAASPMGDAEDAMMAAWEKAGGDTSTLGVRKGDVYPIGDGFALDFAGGKMFFTPATGAKYLYGPLLDKYESLGGAADSDLGFPTINEVPGLAGPDSRVSTFSAADNPVIFWTPEHGAFVVRGALNAAWDKLGSSGGVLGAPVGDETYDGEVTAQKFSGGEVSWNRATKEFTTVPAVLAEQLKGLQVAIDPSAAINMAWRAAGGAAGPLGAKKGGQYPIGGDGIAQDFVGGKVFFSPATGANAVEGEILAKYESLGGPVSSDLGFPIANETDGGFGPSSRIVRFSAADKPVIFWTPDHGAFVVRGAMVAAWDKLRGPNGKLGAPVGDQTVDGDVVSQKFTGGMISWNRAKNTFTTDPANLAPLLSGLQVSGQNQPSTSAMPPPGKKFTWHWWWLGAAALGVLLVVMVALVVFGLRRRRRGYDAAAYDDDRAGDVEYGTAADGDWPPDEDFGSEHFGFGDQFPPEPVAPDAGSTPRVSWPRGAGAAVGDAEHLPGEEGYGSDLLSGPSNVGVEEEDTDAVDTTPTPVVSQADLSEVGPDLIVPERVVPETFVPQAFVPEAVAPEAVPPDVHAADLADTGLPAAAVSAAEDRGGRHAAAEPPEPPSAGVRPAIHLPLEDPYQMPNGYPVKASVSFGLYYPPGSALYHDTLAELWFASEEVAQVNGFIRAD</sequence>
<dbReference type="Pfam" id="PF08310">
    <property type="entry name" value="LGFP"/>
    <property type="match status" value="4"/>
</dbReference>
<reference evidence="6 15" key="8">
    <citation type="submission" date="2021-03" db="EMBL/GenBank/DDBJ databases">
        <title>Whole Genome Sequencing of Mycobacterium tuberculosis clinical isolates from Arunachal Pradesh, India.</title>
        <authorList>
            <person name="Singh S."/>
            <person name="Mudliar S.R."/>
            <person name="Kulsum U."/>
            <person name="Rufai S.B."/>
            <person name="Singh P.K."/>
            <person name="Umpo M."/>
            <person name="Nyori M."/>
        </authorList>
    </citation>
    <scope>NUCLEOTIDE SEQUENCE [LARGE SCALE GENOMIC DNA]</scope>
    <source>
        <strain evidence="6 15">OMICS/BPL/0142/20/SP</strain>
    </source>
</reference>
<dbReference type="EMBL" id="LR027516">
    <property type="protein sequence ID" value="VCU51004.1"/>
    <property type="molecule type" value="Genomic_DNA"/>
</dbReference>
<feature type="chain" id="PRO_5044363765" evidence="3">
    <location>
        <begin position="27"/>
        <end position="699"/>
    </location>
</feature>
<feature type="transmembrane region" description="Helical" evidence="2">
    <location>
        <begin position="422"/>
        <end position="445"/>
    </location>
</feature>
<dbReference type="EMBL" id="QTBD01000143">
    <property type="protein sequence ID" value="REQ52388.1"/>
    <property type="molecule type" value="Genomic_DNA"/>
</dbReference>
<evidence type="ECO:0000313" key="11">
    <source>
        <dbReference type="Proteomes" id="UP000050164"/>
    </source>
</evidence>
<dbReference type="EMBL" id="LWDQ01000001">
    <property type="protein sequence ID" value="OMH60664.1"/>
    <property type="molecule type" value="Genomic_DNA"/>
</dbReference>
<protein>
    <submittedName>
        <fullName evidence="7">LGFP repeat protein</fullName>
    </submittedName>
    <submittedName>
        <fullName evidence="6">LGFP repeat-containing protein</fullName>
    </submittedName>
    <submittedName>
        <fullName evidence="4">Transmembrane alanine and glycine rich protein</fullName>
    </submittedName>
</protein>
<evidence type="ECO:0000313" key="13">
    <source>
        <dbReference type="Proteomes" id="UP000256381"/>
    </source>
</evidence>
<keyword evidence="3" id="KW-0732">Signal</keyword>
<dbReference type="EMBL" id="JAGIZI010000012">
    <property type="protein sequence ID" value="MBP0683351.1"/>
    <property type="molecule type" value="Genomic_DNA"/>
</dbReference>
<dbReference type="EMBL" id="CNFT01000259">
    <property type="protein sequence ID" value="CKR44560.1"/>
    <property type="molecule type" value="Genomic_DNA"/>
</dbReference>
<proteinExistence type="predicted"/>
<evidence type="ECO:0000313" key="5">
    <source>
        <dbReference type="EMBL" id="CLV97592.1"/>
    </source>
</evidence>
<evidence type="ECO:0000256" key="2">
    <source>
        <dbReference type="SAM" id="Phobius"/>
    </source>
</evidence>
<reference evidence="5 10" key="1">
    <citation type="submission" date="2015-03" db="EMBL/GenBank/DDBJ databases">
        <authorList>
            <consortium name="Pathogen Informatics"/>
            <person name="Murphy D."/>
        </authorList>
    </citation>
    <scope>NUCLEOTIDE SEQUENCE [LARGE SCALE GENOMIC DNA]</scope>
    <source>
        <strain evidence="5 10">0268S</strain>
    </source>
</reference>
<dbReference type="Proteomes" id="UP000300237">
    <property type="component" value="Chromosome"/>
</dbReference>
<dbReference type="RefSeq" id="WP_003900560.1">
    <property type="nucleotide sequence ID" value="NZ_AP017901.1"/>
</dbReference>
<keyword evidence="2" id="KW-0472">Membrane</keyword>
<evidence type="ECO:0000313" key="14">
    <source>
        <dbReference type="Proteomes" id="UP000300237"/>
    </source>
</evidence>
<evidence type="ECO:0000313" key="7">
    <source>
        <dbReference type="EMBL" id="OMH60664.1"/>
    </source>
</evidence>
<reference evidence="8" key="6">
    <citation type="submission" date="2018-07" db="EMBL/GenBank/DDBJ databases">
        <authorList>
            <person name="Shah S."/>
            <person name="Brown T."/>
            <person name="Auld S."/>
            <person name="Bratton K."/>
            <person name="Narechania A."/>
            <person name="Mathema B."/>
            <person name="Gandhi N."/>
        </authorList>
    </citation>
    <scope>NUCLEOTIDE SEQUENCE</scope>
    <source>
        <strain evidence="8">32301_S10</strain>
    </source>
</reference>
<dbReference type="AlphaFoldDB" id="A0A045IGF8"/>
<dbReference type="EMBL" id="COPH01000010">
    <property type="protein sequence ID" value="CLV97592.1"/>
    <property type="molecule type" value="Genomic_DNA"/>
</dbReference>
<dbReference type="Proteomes" id="UP000050139">
    <property type="component" value="Unassembled WGS sequence"/>
</dbReference>
<feature type="region of interest" description="Disordered" evidence="1">
    <location>
        <begin position="496"/>
        <end position="531"/>
    </location>
</feature>
<evidence type="ECO:0000256" key="1">
    <source>
        <dbReference type="SAM" id="MobiDB-lite"/>
    </source>
</evidence>
<evidence type="ECO:0000313" key="4">
    <source>
        <dbReference type="EMBL" id="CKR44560.1"/>
    </source>
</evidence>
<evidence type="ECO:0000313" key="15">
    <source>
        <dbReference type="Proteomes" id="UP000671119"/>
    </source>
</evidence>
<dbReference type="Proteomes" id="UP000256381">
    <property type="component" value="Unassembled WGS sequence"/>
</dbReference>
<dbReference type="OMA" id="WTPDYGA"/>
<evidence type="ECO:0000313" key="9">
    <source>
        <dbReference type="EMBL" id="VCU51004.1"/>
    </source>
</evidence>